<keyword evidence="2" id="KW-1003">Cell membrane</keyword>
<dbReference type="Proteomes" id="UP001279012">
    <property type="component" value="Unassembled WGS sequence"/>
</dbReference>
<comment type="caution">
    <text evidence="7">The sequence shown here is derived from an EMBL/GenBank/DDBJ whole genome shotgun (WGS) entry which is preliminary data.</text>
</comment>
<keyword evidence="5" id="KW-0472">Membrane</keyword>
<feature type="non-terminal residue" evidence="7">
    <location>
        <position position="76"/>
    </location>
</feature>
<proteinExistence type="predicted"/>
<dbReference type="Pfam" id="PF03279">
    <property type="entry name" value="Lip_A_acyltrans"/>
    <property type="match status" value="1"/>
</dbReference>
<dbReference type="PANTHER" id="PTHR30606:SF9">
    <property type="entry name" value="LIPID A BIOSYNTHESIS LAUROYLTRANSFERASE"/>
    <property type="match status" value="1"/>
</dbReference>
<name>A0AAW9EEP1_KLEAE</name>
<accession>A0AAW9EEP1</accession>
<dbReference type="PANTHER" id="PTHR30606">
    <property type="entry name" value="LIPID A BIOSYNTHESIS LAUROYL ACYLTRANSFERASE"/>
    <property type="match status" value="1"/>
</dbReference>
<keyword evidence="4" id="KW-0808">Transferase</keyword>
<evidence type="ECO:0000256" key="3">
    <source>
        <dbReference type="ARBA" id="ARBA00022519"/>
    </source>
</evidence>
<gene>
    <name evidence="7" type="ORF">SJ059_34860</name>
</gene>
<evidence type="ECO:0000256" key="4">
    <source>
        <dbReference type="ARBA" id="ARBA00022679"/>
    </source>
</evidence>
<dbReference type="GO" id="GO:0016746">
    <property type="term" value="F:acyltransferase activity"/>
    <property type="evidence" value="ECO:0007669"/>
    <property type="project" value="UniProtKB-KW"/>
</dbReference>
<evidence type="ECO:0000256" key="2">
    <source>
        <dbReference type="ARBA" id="ARBA00022475"/>
    </source>
</evidence>
<keyword evidence="6 7" id="KW-0012">Acyltransferase</keyword>
<evidence type="ECO:0000256" key="6">
    <source>
        <dbReference type="ARBA" id="ARBA00023315"/>
    </source>
</evidence>
<organism evidence="7 8">
    <name type="scientific">Klebsiella aerogenes</name>
    <name type="common">Enterobacter aerogenes</name>
    <dbReference type="NCBI Taxonomy" id="548"/>
    <lineage>
        <taxon>Bacteria</taxon>
        <taxon>Pseudomonadati</taxon>
        <taxon>Pseudomonadota</taxon>
        <taxon>Gammaproteobacteria</taxon>
        <taxon>Enterobacterales</taxon>
        <taxon>Enterobacteriaceae</taxon>
        <taxon>Klebsiella/Raoultella group</taxon>
        <taxon>Klebsiella</taxon>
    </lineage>
</organism>
<comment type="subcellular location">
    <subcellularLocation>
        <location evidence="1">Cell inner membrane</location>
    </subcellularLocation>
</comment>
<dbReference type="EMBL" id="JAWZZT010002259">
    <property type="protein sequence ID" value="MDX7019604.1"/>
    <property type="molecule type" value="Genomic_DNA"/>
</dbReference>
<feature type="non-terminal residue" evidence="7">
    <location>
        <position position="1"/>
    </location>
</feature>
<protein>
    <submittedName>
        <fullName evidence="7">Lipid A biosynthesis lauroyl acyltransferase</fullName>
    </submittedName>
</protein>
<evidence type="ECO:0000313" key="7">
    <source>
        <dbReference type="EMBL" id="MDX7019604.1"/>
    </source>
</evidence>
<evidence type="ECO:0000313" key="8">
    <source>
        <dbReference type="Proteomes" id="UP001279012"/>
    </source>
</evidence>
<evidence type="ECO:0000256" key="5">
    <source>
        <dbReference type="ARBA" id="ARBA00023136"/>
    </source>
</evidence>
<sequence length="76" mass="8881">KLGCALGRLALRLMKRRAKIVSRNLELCFPQMSEQERQQMVVKNFESVGMGVMETGMAWFWSDKRISRWTEVIGME</sequence>
<dbReference type="InterPro" id="IPR004960">
    <property type="entry name" value="LipA_acyltrans"/>
</dbReference>
<evidence type="ECO:0000256" key="1">
    <source>
        <dbReference type="ARBA" id="ARBA00004533"/>
    </source>
</evidence>
<reference evidence="7" key="1">
    <citation type="submission" date="2023-11" db="EMBL/GenBank/DDBJ databases">
        <title>Detection of rare carbapenemases in Enterobacterales - comparison of two colorimetric and two CIM-based carbapenemase assays.</title>
        <authorList>
            <person name="Schaffarczyk L."/>
            <person name="Noster J."/>
            <person name="Stelzer Y."/>
            <person name="Sattler J."/>
            <person name="Gatermann S."/>
            <person name="Hamprecht A."/>
        </authorList>
    </citation>
    <scope>NUCLEOTIDE SEQUENCE</scope>
    <source>
        <strain evidence="7">CIM-Cont-037</strain>
    </source>
</reference>
<dbReference type="GO" id="GO:0005886">
    <property type="term" value="C:plasma membrane"/>
    <property type="evidence" value="ECO:0007669"/>
    <property type="project" value="UniProtKB-SubCell"/>
</dbReference>
<keyword evidence="3" id="KW-0997">Cell inner membrane</keyword>
<dbReference type="AlphaFoldDB" id="A0AAW9EEP1"/>
<dbReference type="GO" id="GO:0009247">
    <property type="term" value="P:glycolipid biosynthetic process"/>
    <property type="evidence" value="ECO:0007669"/>
    <property type="project" value="UniProtKB-ARBA"/>
</dbReference>